<accession>A0AAU7YWG0</accession>
<dbReference type="AlphaFoldDB" id="A0AAU7YWG0"/>
<dbReference type="RefSeq" id="WP_353071006.1">
    <property type="nucleotide sequence ID" value="NZ_CP132938.1"/>
</dbReference>
<protein>
    <submittedName>
        <fullName evidence="2">Uncharacterized protein</fullName>
    </submittedName>
</protein>
<keyword evidence="1" id="KW-0812">Transmembrane</keyword>
<evidence type="ECO:0000256" key="1">
    <source>
        <dbReference type="SAM" id="Phobius"/>
    </source>
</evidence>
<name>A0AAU7YWG0_9BACT</name>
<dbReference type="EMBL" id="CP132938">
    <property type="protein sequence ID" value="XCB20595.1"/>
    <property type="molecule type" value="Genomic_DNA"/>
</dbReference>
<feature type="transmembrane region" description="Helical" evidence="1">
    <location>
        <begin position="12"/>
        <end position="33"/>
    </location>
</feature>
<keyword evidence="1" id="KW-1133">Transmembrane helix</keyword>
<sequence>MKTGKFITGIALGSFFALLAAVSAGVLLAHLYYSSRVTLTVFTIEVILSLLCFGWALRSGIARNSN</sequence>
<reference evidence="2" key="1">
    <citation type="submission" date="2023-08" db="EMBL/GenBank/DDBJ databases">
        <authorList>
            <person name="Messyasz A."/>
            <person name="Mannisto M.K."/>
            <person name="Kerkhof L.J."/>
            <person name="Haggblom M."/>
        </authorList>
    </citation>
    <scope>NUCLEOTIDE SEQUENCE</scope>
    <source>
        <strain evidence="2">M8UP39</strain>
    </source>
</reference>
<dbReference type="KEGG" id="tgi:RBB81_13460"/>
<evidence type="ECO:0000313" key="2">
    <source>
        <dbReference type="EMBL" id="XCB20595.1"/>
    </source>
</evidence>
<gene>
    <name evidence="2" type="ORF">RBB81_13460</name>
</gene>
<keyword evidence="1" id="KW-0472">Membrane</keyword>
<feature type="transmembrane region" description="Helical" evidence="1">
    <location>
        <begin position="39"/>
        <end position="57"/>
    </location>
</feature>
<reference evidence="2" key="2">
    <citation type="journal article" date="2024" name="Environ. Microbiol.">
        <title>Genome analysis and description of Tunturibacter gen. nov. expands the diversity of Terriglobia in tundra soils.</title>
        <authorList>
            <person name="Messyasz A."/>
            <person name="Mannisto M.K."/>
            <person name="Kerkhof L.J."/>
            <person name="Haggblom M.M."/>
        </authorList>
    </citation>
    <scope>NUCLEOTIDE SEQUENCE</scope>
    <source>
        <strain evidence="2">M8UP39</strain>
    </source>
</reference>
<organism evidence="2">
    <name type="scientific">Tunturiibacter gelidiferens</name>
    <dbReference type="NCBI Taxonomy" id="3069689"/>
    <lineage>
        <taxon>Bacteria</taxon>
        <taxon>Pseudomonadati</taxon>
        <taxon>Acidobacteriota</taxon>
        <taxon>Terriglobia</taxon>
        <taxon>Terriglobales</taxon>
        <taxon>Acidobacteriaceae</taxon>
        <taxon>Tunturiibacter</taxon>
    </lineage>
</organism>
<proteinExistence type="predicted"/>